<name>A0ABX6FIP0_9BACL</name>
<evidence type="ECO:0000313" key="3">
    <source>
        <dbReference type="Proteomes" id="UP000427636"/>
    </source>
</evidence>
<reference evidence="2 3" key="1">
    <citation type="submission" date="2019-11" db="EMBL/GenBank/DDBJ databases">
        <title>FDA dAtabase for Regulatory Grade micrObial Sequences (FDA-ARGOS): Supporting development and validation of Infectious Disease Dx tests.</title>
        <authorList>
            <person name="Turner S."/>
            <person name="Byrd R."/>
            <person name="Tallon L."/>
            <person name="Sadzewicz L."/>
            <person name="Vavikolanu K."/>
            <person name="Mehta A."/>
            <person name="Aluvathingal J."/>
            <person name="Nadendla S."/>
            <person name="Myers T."/>
            <person name="Yan Y."/>
            <person name="Sichtig H."/>
        </authorList>
    </citation>
    <scope>NUCLEOTIDE SEQUENCE [LARGE SCALE GENOMIC DNA]</scope>
    <source>
        <strain evidence="2 3">FDAARGOS_742</strain>
    </source>
</reference>
<dbReference type="Proteomes" id="UP000427636">
    <property type="component" value="Chromosome"/>
</dbReference>
<feature type="compositionally biased region" description="Basic and acidic residues" evidence="1">
    <location>
        <begin position="152"/>
        <end position="171"/>
    </location>
</feature>
<feature type="compositionally biased region" description="Polar residues" evidence="1">
    <location>
        <begin position="110"/>
        <end position="148"/>
    </location>
</feature>
<evidence type="ECO:0000313" key="2">
    <source>
        <dbReference type="EMBL" id="QGS07629.1"/>
    </source>
</evidence>
<gene>
    <name evidence="2" type="ORF">FOC50_04835</name>
</gene>
<dbReference type="GeneID" id="84802565"/>
<sequence length="387" mass="43090">MNKLLKTTGVFILGIGLLTGCSHTSSQKSDNGNESSKVAIAHVDENKDKNDNGNNVTEENSNNNVAQENNGNNTGYKATSDYNNQNSKIAQNNSNIYRAIQDSSYVNKVTRNSGENNKVVKDNNTTSKVAQNTKKTQQNASDNKVTVANNKVEQKNKNVNKDEKKSVEQKNVKNNNDVKATEQKNPKADDNSKATEKQNNGYKHNFKEVEKLLNVINYSLSNTKNSKMIDIIRFSASISSTQNQVVYLPAANLLDRLNTNNAETYNVNAVLNKLFVENGVKLVTANKAKSEYTPAELEKLVPDNNTVVYFKKDNMFAIRSVVGYGGTTNSIFAPTEDWKVEGDKILIPYVTVATNKPTGLMTVRLNNKVYPNGQNKTMYYVESFIYY</sequence>
<feature type="compositionally biased region" description="Basic and acidic residues" evidence="1">
    <location>
        <begin position="179"/>
        <end position="196"/>
    </location>
</feature>
<proteinExistence type="predicted"/>
<evidence type="ECO:0008006" key="4">
    <source>
        <dbReference type="Google" id="ProtNLM"/>
    </source>
</evidence>
<dbReference type="PROSITE" id="PS51257">
    <property type="entry name" value="PROKAR_LIPOPROTEIN"/>
    <property type="match status" value="1"/>
</dbReference>
<keyword evidence="3" id="KW-1185">Reference proteome</keyword>
<feature type="compositionally biased region" description="Polar residues" evidence="1">
    <location>
        <begin position="74"/>
        <end position="87"/>
    </location>
</feature>
<dbReference type="EMBL" id="CP046313">
    <property type="protein sequence ID" value="QGS07629.1"/>
    <property type="molecule type" value="Genomic_DNA"/>
</dbReference>
<accession>A0ABX6FIP0</accession>
<feature type="compositionally biased region" description="Low complexity" evidence="1">
    <location>
        <begin position="52"/>
        <end position="73"/>
    </location>
</feature>
<feature type="region of interest" description="Disordered" evidence="1">
    <location>
        <begin position="110"/>
        <end position="202"/>
    </location>
</feature>
<protein>
    <recommendedName>
        <fullName evidence="4">Lipoprotein</fullName>
    </recommendedName>
</protein>
<feature type="region of interest" description="Disordered" evidence="1">
    <location>
        <begin position="44"/>
        <end position="87"/>
    </location>
</feature>
<dbReference type="RefSeq" id="WP_006364627.1">
    <property type="nucleotide sequence ID" value="NZ_CP046313.1"/>
</dbReference>
<evidence type="ECO:0000256" key="1">
    <source>
        <dbReference type="SAM" id="MobiDB-lite"/>
    </source>
</evidence>
<organism evidence="2 3">
    <name type="scientific">Gemella sanguinis</name>
    <dbReference type="NCBI Taxonomy" id="84135"/>
    <lineage>
        <taxon>Bacteria</taxon>
        <taxon>Bacillati</taxon>
        <taxon>Bacillota</taxon>
        <taxon>Bacilli</taxon>
        <taxon>Bacillales</taxon>
        <taxon>Gemellaceae</taxon>
        <taxon>Gemella</taxon>
    </lineage>
</organism>